<evidence type="ECO:0000313" key="2">
    <source>
        <dbReference type="Proteomes" id="UP000501379"/>
    </source>
</evidence>
<keyword evidence="2" id="KW-1185">Reference proteome</keyword>
<accession>A0A6M8FBX4</accession>
<organism evidence="1 2">
    <name type="scientific">Aquipseudomonas campi</name>
    <dbReference type="NCBI Taxonomy" id="2731681"/>
    <lineage>
        <taxon>Bacteria</taxon>
        <taxon>Pseudomonadati</taxon>
        <taxon>Pseudomonadota</taxon>
        <taxon>Gammaproteobacteria</taxon>
        <taxon>Pseudomonadales</taxon>
        <taxon>Pseudomonadaceae</taxon>
        <taxon>Aquipseudomonas</taxon>
    </lineage>
</organism>
<protein>
    <submittedName>
        <fullName evidence="1">Uncharacterized protein</fullName>
    </submittedName>
</protein>
<name>A0A6M8FBX4_9GAMM</name>
<dbReference type="AlphaFoldDB" id="A0A6M8FBX4"/>
<gene>
    <name evidence="1" type="ORF">HNE05_16285</name>
</gene>
<proteinExistence type="predicted"/>
<dbReference type="KEGG" id="pcam:HNE05_16285"/>
<dbReference type="RefSeq" id="WP_173210133.1">
    <property type="nucleotide sequence ID" value="NZ_CP053697.2"/>
</dbReference>
<reference evidence="1" key="1">
    <citation type="submission" date="2020-07" db="EMBL/GenBank/DDBJ databases">
        <title>Nitrate ammonifying Pseudomonas campi sp. nov. isolated from German agricultural grassland.</title>
        <authorList>
            <person name="Timsy T."/>
            <person name="Ulrich A."/>
            <person name="Spanner T."/>
            <person name="Foesel B."/>
            <person name="Kolb S."/>
            <person name="Horn M.A."/>
            <person name="Behrendt U."/>
        </authorList>
    </citation>
    <scope>NUCLEOTIDE SEQUENCE</scope>
    <source>
        <strain evidence="1">S1-A32-2</strain>
    </source>
</reference>
<sequence>MARSIFQDSIDYTKVKVHRDEYLPFGLQPDNTAIIFPGRLLKRQAG</sequence>
<dbReference type="Proteomes" id="UP000501379">
    <property type="component" value="Chromosome"/>
</dbReference>
<evidence type="ECO:0000313" key="1">
    <source>
        <dbReference type="EMBL" id="QKE64841.1"/>
    </source>
</evidence>
<dbReference type="EMBL" id="CP053697">
    <property type="protein sequence ID" value="QKE64841.1"/>
    <property type="molecule type" value="Genomic_DNA"/>
</dbReference>